<dbReference type="AlphaFoldDB" id="A0A7J7FZA5"/>
<dbReference type="EMBL" id="JACBKZ010000014">
    <property type="protein sequence ID" value="KAF5932908.1"/>
    <property type="molecule type" value="Genomic_DNA"/>
</dbReference>
<evidence type="ECO:0000313" key="3">
    <source>
        <dbReference type="Proteomes" id="UP000593564"/>
    </source>
</evidence>
<evidence type="ECO:0000256" key="1">
    <source>
        <dbReference type="SAM" id="MobiDB-lite"/>
    </source>
</evidence>
<sequence>MAKHTEHTFQNKSNMHANDLGKNMLEVKTLFYMSGRYAGYQPGLCRGPTPPGRGVAT</sequence>
<reference evidence="2 3" key="2">
    <citation type="submission" date="2020-07" db="EMBL/GenBank/DDBJ databases">
        <title>Genome assembly of wild tea tree DASZ reveals pedigree and selection history of tea varieties.</title>
        <authorList>
            <person name="Zhang W."/>
        </authorList>
    </citation>
    <scope>NUCLEOTIDE SEQUENCE [LARGE SCALE GENOMIC DNA]</scope>
    <source>
        <strain evidence="3">cv. G240</strain>
        <tissue evidence="2">Leaf</tissue>
    </source>
</reference>
<feature type="region of interest" description="Disordered" evidence="1">
    <location>
        <begin position="1"/>
        <end position="20"/>
    </location>
</feature>
<protein>
    <submittedName>
        <fullName evidence="2">Uncharacterized protein</fullName>
    </submittedName>
</protein>
<evidence type="ECO:0000313" key="2">
    <source>
        <dbReference type="EMBL" id="KAF5932908.1"/>
    </source>
</evidence>
<name>A0A7J7FZA5_CAMSI</name>
<reference evidence="3" key="1">
    <citation type="journal article" date="2020" name="Nat. Commun.">
        <title>Genome assembly of wild tea tree DASZ reveals pedigree and selection history of tea varieties.</title>
        <authorList>
            <person name="Zhang W."/>
            <person name="Zhang Y."/>
            <person name="Qiu H."/>
            <person name="Guo Y."/>
            <person name="Wan H."/>
            <person name="Zhang X."/>
            <person name="Scossa F."/>
            <person name="Alseekh S."/>
            <person name="Zhang Q."/>
            <person name="Wang P."/>
            <person name="Xu L."/>
            <person name="Schmidt M.H."/>
            <person name="Jia X."/>
            <person name="Li D."/>
            <person name="Zhu A."/>
            <person name="Guo F."/>
            <person name="Chen W."/>
            <person name="Ni D."/>
            <person name="Usadel B."/>
            <person name="Fernie A.R."/>
            <person name="Wen W."/>
        </authorList>
    </citation>
    <scope>NUCLEOTIDE SEQUENCE [LARGE SCALE GENOMIC DNA]</scope>
    <source>
        <strain evidence="3">cv. G240</strain>
    </source>
</reference>
<proteinExistence type="predicted"/>
<gene>
    <name evidence="2" type="ORF">HYC85_029079</name>
</gene>
<comment type="caution">
    <text evidence="2">The sequence shown here is derived from an EMBL/GenBank/DDBJ whole genome shotgun (WGS) entry which is preliminary data.</text>
</comment>
<dbReference type="Proteomes" id="UP000593564">
    <property type="component" value="Unassembled WGS sequence"/>
</dbReference>
<accession>A0A7J7FZA5</accession>
<organism evidence="2 3">
    <name type="scientific">Camellia sinensis</name>
    <name type="common">Tea plant</name>
    <name type="synonym">Thea sinensis</name>
    <dbReference type="NCBI Taxonomy" id="4442"/>
    <lineage>
        <taxon>Eukaryota</taxon>
        <taxon>Viridiplantae</taxon>
        <taxon>Streptophyta</taxon>
        <taxon>Embryophyta</taxon>
        <taxon>Tracheophyta</taxon>
        <taxon>Spermatophyta</taxon>
        <taxon>Magnoliopsida</taxon>
        <taxon>eudicotyledons</taxon>
        <taxon>Gunneridae</taxon>
        <taxon>Pentapetalae</taxon>
        <taxon>asterids</taxon>
        <taxon>Ericales</taxon>
        <taxon>Theaceae</taxon>
        <taxon>Camellia</taxon>
    </lineage>
</organism>
<keyword evidence="3" id="KW-1185">Reference proteome</keyword>